<accession>A0A1Y1I2B5</accession>
<feature type="domain" description="F-box" evidence="1">
    <location>
        <begin position="1"/>
        <end position="48"/>
    </location>
</feature>
<evidence type="ECO:0000313" key="2">
    <source>
        <dbReference type="EMBL" id="GAQ84613.1"/>
    </source>
</evidence>
<dbReference type="OrthoDB" id="1896968at2759"/>
<dbReference type="InterPro" id="IPR001810">
    <property type="entry name" value="F-box_dom"/>
</dbReference>
<dbReference type="InterPro" id="IPR036047">
    <property type="entry name" value="F-box-like_dom_sf"/>
</dbReference>
<dbReference type="SUPFAM" id="SSF81383">
    <property type="entry name" value="F-box domain"/>
    <property type="match status" value="1"/>
</dbReference>
<evidence type="ECO:0000259" key="1">
    <source>
        <dbReference type="PROSITE" id="PS50181"/>
    </source>
</evidence>
<dbReference type="Proteomes" id="UP000054558">
    <property type="component" value="Unassembled WGS sequence"/>
</dbReference>
<name>A0A1Y1I2B5_KLENI</name>
<proteinExistence type="predicted"/>
<gene>
    <name evidence="2" type="ORF">KFL_001970140</name>
</gene>
<organism evidence="2 3">
    <name type="scientific">Klebsormidium nitens</name>
    <name type="common">Green alga</name>
    <name type="synonym">Ulothrix nitens</name>
    <dbReference type="NCBI Taxonomy" id="105231"/>
    <lineage>
        <taxon>Eukaryota</taxon>
        <taxon>Viridiplantae</taxon>
        <taxon>Streptophyta</taxon>
        <taxon>Klebsormidiophyceae</taxon>
        <taxon>Klebsormidiales</taxon>
        <taxon>Klebsormidiaceae</taxon>
        <taxon>Klebsormidium</taxon>
    </lineage>
</organism>
<dbReference type="PROSITE" id="PS50181">
    <property type="entry name" value="FBOX"/>
    <property type="match status" value="1"/>
</dbReference>
<sequence>MEDLPSDLLLIVLRKLAAQDPISLLRATCACKLILRVTEENPIVWKEAFLGSAPTEQNTGGLDAYVTCAELDERVDRLGGYKQLALIKAGRQGLSNSKVGSALQESISSKLDADFESNLFRFLAVFRQRGHLLWAAGYTEKPKSLTDYLAFVQLPEKGDVAEAQGFFIFEDPDRLQNDWLFKFTVMIAAAGILGKALQHMRGWILGHP</sequence>
<reference evidence="2 3" key="1">
    <citation type="journal article" date="2014" name="Nat. Commun.">
        <title>Klebsormidium flaccidum genome reveals primary factors for plant terrestrial adaptation.</title>
        <authorList>
            <person name="Hori K."/>
            <person name="Maruyama F."/>
            <person name="Fujisawa T."/>
            <person name="Togashi T."/>
            <person name="Yamamoto N."/>
            <person name="Seo M."/>
            <person name="Sato S."/>
            <person name="Yamada T."/>
            <person name="Mori H."/>
            <person name="Tajima N."/>
            <person name="Moriyama T."/>
            <person name="Ikeuchi M."/>
            <person name="Watanabe M."/>
            <person name="Wada H."/>
            <person name="Kobayashi K."/>
            <person name="Saito M."/>
            <person name="Masuda T."/>
            <person name="Sasaki-Sekimoto Y."/>
            <person name="Mashiguchi K."/>
            <person name="Awai K."/>
            <person name="Shimojima M."/>
            <person name="Masuda S."/>
            <person name="Iwai M."/>
            <person name="Nobusawa T."/>
            <person name="Narise T."/>
            <person name="Kondo S."/>
            <person name="Saito H."/>
            <person name="Sato R."/>
            <person name="Murakawa M."/>
            <person name="Ihara Y."/>
            <person name="Oshima-Yamada Y."/>
            <person name="Ohtaka K."/>
            <person name="Satoh M."/>
            <person name="Sonobe K."/>
            <person name="Ishii M."/>
            <person name="Ohtani R."/>
            <person name="Kanamori-Sato M."/>
            <person name="Honoki R."/>
            <person name="Miyazaki D."/>
            <person name="Mochizuki H."/>
            <person name="Umetsu J."/>
            <person name="Higashi K."/>
            <person name="Shibata D."/>
            <person name="Kamiya Y."/>
            <person name="Sato N."/>
            <person name="Nakamura Y."/>
            <person name="Tabata S."/>
            <person name="Ida S."/>
            <person name="Kurokawa K."/>
            <person name="Ohta H."/>
        </authorList>
    </citation>
    <scope>NUCLEOTIDE SEQUENCE [LARGE SCALE GENOMIC DNA]</scope>
    <source>
        <strain evidence="2 3">NIES-2285</strain>
    </source>
</reference>
<dbReference type="AlphaFoldDB" id="A0A1Y1I2B5"/>
<protein>
    <recommendedName>
        <fullName evidence="1">F-box domain-containing protein</fullName>
    </recommendedName>
</protein>
<evidence type="ECO:0000313" key="3">
    <source>
        <dbReference type="Proteomes" id="UP000054558"/>
    </source>
</evidence>
<keyword evidence="3" id="KW-1185">Reference proteome</keyword>
<dbReference type="EMBL" id="DF237146">
    <property type="protein sequence ID" value="GAQ84613.1"/>
    <property type="molecule type" value="Genomic_DNA"/>
</dbReference>